<evidence type="ECO:0000313" key="8">
    <source>
        <dbReference type="Proteomes" id="UP000262969"/>
    </source>
</evidence>
<dbReference type="PANTHER" id="PTHR43761">
    <property type="entry name" value="D-ISOMER SPECIFIC 2-HYDROXYACID DEHYDROGENASE FAMILY PROTEIN (AFU_ORTHOLOGUE AFUA_1G13630)"/>
    <property type="match status" value="1"/>
</dbReference>
<gene>
    <name evidence="7" type="ORF">DHW61_18815</name>
</gene>
<evidence type="ECO:0000259" key="6">
    <source>
        <dbReference type="Pfam" id="PF02826"/>
    </source>
</evidence>
<dbReference type="Pfam" id="PF02826">
    <property type="entry name" value="2-Hacid_dh_C"/>
    <property type="match status" value="1"/>
</dbReference>
<dbReference type="GO" id="GO:0016616">
    <property type="term" value="F:oxidoreductase activity, acting on the CH-OH group of donors, NAD or NADP as acceptor"/>
    <property type="evidence" value="ECO:0007669"/>
    <property type="project" value="InterPro"/>
</dbReference>
<dbReference type="Gene3D" id="3.40.50.720">
    <property type="entry name" value="NAD(P)-binding Rossmann-like Domain"/>
    <property type="match status" value="2"/>
</dbReference>
<dbReference type="InterPro" id="IPR036291">
    <property type="entry name" value="NAD(P)-bd_dom_sf"/>
</dbReference>
<evidence type="ECO:0000313" key="7">
    <source>
        <dbReference type="EMBL" id="HCL04429.1"/>
    </source>
</evidence>
<dbReference type="InterPro" id="IPR029753">
    <property type="entry name" value="D-isomer_DH_CS"/>
</dbReference>
<dbReference type="InterPro" id="IPR050418">
    <property type="entry name" value="D-iso_2-hydroxyacid_DH_PdxB"/>
</dbReference>
<dbReference type="PROSITE" id="PS00670">
    <property type="entry name" value="D_2_HYDROXYACID_DH_2"/>
    <property type="match status" value="1"/>
</dbReference>
<dbReference type="EMBL" id="DPVV01000616">
    <property type="protein sequence ID" value="HCL04429.1"/>
    <property type="molecule type" value="Genomic_DNA"/>
</dbReference>
<dbReference type="GO" id="GO:0051287">
    <property type="term" value="F:NAD binding"/>
    <property type="evidence" value="ECO:0007669"/>
    <property type="project" value="InterPro"/>
</dbReference>
<evidence type="ECO:0000256" key="2">
    <source>
        <dbReference type="ARBA" id="ARBA00023002"/>
    </source>
</evidence>
<comment type="similarity">
    <text evidence="1 4">Belongs to the D-isomer specific 2-hydroxyacid dehydrogenase family.</text>
</comment>
<accession>A0A3D2XBB6</accession>
<evidence type="ECO:0000256" key="4">
    <source>
        <dbReference type="RuleBase" id="RU003719"/>
    </source>
</evidence>
<dbReference type="FunFam" id="3.40.50.720:FF:000203">
    <property type="entry name" value="D-3-phosphoglycerate dehydrogenase (SerA)"/>
    <property type="match status" value="1"/>
</dbReference>
<dbReference type="SUPFAM" id="SSF52283">
    <property type="entry name" value="Formate/glycerate dehydrogenase catalytic domain-like"/>
    <property type="match status" value="1"/>
</dbReference>
<reference evidence="7 8" key="1">
    <citation type="journal article" date="2018" name="Nat. Biotechnol.">
        <title>A standardized bacterial taxonomy based on genome phylogeny substantially revises the tree of life.</title>
        <authorList>
            <person name="Parks D.H."/>
            <person name="Chuvochina M."/>
            <person name="Waite D.W."/>
            <person name="Rinke C."/>
            <person name="Skarshewski A."/>
            <person name="Chaumeil P.A."/>
            <person name="Hugenholtz P."/>
        </authorList>
    </citation>
    <scope>NUCLEOTIDE SEQUENCE [LARGE SCALE GENOMIC DNA]</scope>
    <source>
        <strain evidence="7">UBA11728</strain>
    </source>
</reference>
<organism evidence="7 8">
    <name type="scientific">Lachnoclostridium phytofermentans</name>
    <dbReference type="NCBI Taxonomy" id="66219"/>
    <lineage>
        <taxon>Bacteria</taxon>
        <taxon>Bacillati</taxon>
        <taxon>Bacillota</taxon>
        <taxon>Clostridia</taxon>
        <taxon>Lachnospirales</taxon>
        <taxon>Lachnospiraceae</taxon>
    </lineage>
</organism>
<evidence type="ECO:0000256" key="1">
    <source>
        <dbReference type="ARBA" id="ARBA00005854"/>
    </source>
</evidence>
<protein>
    <recommendedName>
        <fullName evidence="9">D-isomer specific 2-hydroxyacid dehydrogenase NAD-binding</fullName>
    </recommendedName>
</protein>
<dbReference type="CDD" id="cd12173">
    <property type="entry name" value="PGDH_4"/>
    <property type="match status" value="1"/>
</dbReference>
<evidence type="ECO:0008006" key="9">
    <source>
        <dbReference type="Google" id="ProtNLM"/>
    </source>
</evidence>
<dbReference type="PANTHER" id="PTHR43761:SF1">
    <property type="entry name" value="D-ISOMER SPECIFIC 2-HYDROXYACID DEHYDROGENASE CATALYTIC DOMAIN-CONTAINING PROTEIN-RELATED"/>
    <property type="match status" value="1"/>
</dbReference>
<feature type="domain" description="D-isomer specific 2-hydroxyacid dehydrogenase catalytic" evidence="5">
    <location>
        <begin position="5"/>
        <end position="316"/>
    </location>
</feature>
<evidence type="ECO:0000259" key="5">
    <source>
        <dbReference type="Pfam" id="PF00389"/>
    </source>
</evidence>
<keyword evidence="3" id="KW-0520">NAD</keyword>
<dbReference type="InterPro" id="IPR006139">
    <property type="entry name" value="D-isomer_2_OHA_DH_cat_dom"/>
</dbReference>
<dbReference type="InterPro" id="IPR006140">
    <property type="entry name" value="D-isomer_DH_NAD-bd"/>
</dbReference>
<dbReference type="Proteomes" id="UP000262969">
    <property type="component" value="Unassembled WGS sequence"/>
</dbReference>
<dbReference type="AlphaFoldDB" id="A0A3D2XBB6"/>
<keyword evidence="2 4" id="KW-0560">Oxidoreductase</keyword>
<name>A0A3D2XBB6_9FIRM</name>
<dbReference type="Pfam" id="PF00389">
    <property type="entry name" value="2-Hacid_dh"/>
    <property type="match status" value="1"/>
</dbReference>
<dbReference type="SUPFAM" id="SSF51735">
    <property type="entry name" value="NAD(P)-binding Rossmann-fold domains"/>
    <property type="match status" value="1"/>
</dbReference>
<sequence>MNQIILIPQNVDESGKKYLREKGYELRVLQDSSIENICNNIGDCSGLLLRTASCTKEVFDAAPHLKVIGRHGVGYDNVDLTEATARGIQVCYTPLANANSVAEHTIMLILACAKNLVITDKELRQGNYEIRNRMPGIDVYGKTLGIIGFGRIGESVAKKAAFGLGMKILAYGHGLVSKKLPDYVTITEEVDELIRQSDFISLHIPFSKKTQDFMDSKKLSLMKPEAVLINTSRGGIVNEDDLYHALLEHKIAGAGLDVFKEEPFKETLSNLFQLDNVIVTPHNAALTKEAMARMSLDAAIGIDEVLSGKKPSWPVNLI</sequence>
<comment type="caution">
    <text evidence="7">The sequence shown here is derived from an EMBL/GenBank/DDBJ whole genome shotgun (WGS) entry which is preliminary data.</text>
</comment>
<evidence type="ECO:0000256" key="3">
    <source>
        <dbReference type="ARBA" id="ARBA00023027"/>
    </source>
</evidence>
<feature type="domain" description="D-isomer specific 2-hydroxyacid dehydrogenase NAD-binding" evidence="6">
    <location>
        <begin position="106"/>
        <end position="284"/>
    </location>
</feature>
<proteinExistence type="inferred from homology"/>